<feature type="transmembrane region" description="Helical" evidence="10">
    <location>
        <begin position="375"/>
        <end position="393"/>
    </location>
</feature>
<feature type="transmembrane region" description="Helical" evidence="10">
    <location>
        <begin position="213"/>
        <end position="238"/>
    </location>
</feature>
<evidence type="ECO:0000256" key="3">
    <source>
        <dbReference type="ARBA" id="ARBA00022553"/>
    </source>
</evidence>
<dbReference type="Pfam" id="PF07695">
    <property type="entry name" value="7TMR-DISM_7TM"/>
    <property type="match status" value="1"/>
</dbReference>
<dbReference type="EC" id="2.7.13.3" evidence="2"/>
<dbReference type="PANTHER" id="PTHR24421">
    <property type="entry name" value="NITRATE/NITRITE SENSOR PROTEIN NARX-RELATED"/>
    <property type="match status" value="1"/>
</dbReference>
<evidence type="ECO:0000256" key="4">
    <source>
        <dbReference type="ARBA" id="ARBA00022679"/>
    </source>
</evidence>
<gene>
    <name evidence="12" type="ORF">QNI19_04670</name>
</gene>
<feature type="transmembrane region" description="Helical" evidence="10">
    <location>
        <begin position="282"/>
        <end position="304"/>
    </location>
</feature>
<dbReference type="InterPro" id="IPR036890">
    <property type="entry name" value="HATPase_C_sf"/>
</dbReference>
<feature type="domain" description="Histidine kinase/HSP90-like ATPase" evidence="11">
    <location>
        <begin position="556"/>
        <end position="650"/>
    </location>
</feature>
<feature type="transmembrane region" description="Helical" evidence="10">
    <location>
        <begin position="342"/>
        <end position="363"/>
    </location>
</feature>
<dbReference type="Gene3D" id="1.20.5.1930">
    <property type="match status" value="1"/>
</dbReference>
<keyword evidence="3" id="KW-0597">Phosphoprotein</keyword>
<evidence type="ECO:0000256" key="10">
    <source>
        <dbReference type="SAM" id="Phobius"/>
    </source>
</evidence>
<reference evidence="12 13" key="1">
    <citation type="submission" date="2023-05" db="EMBL/GenBank/DDBJ databases">
        <authorList>
            <person name="Zhang X."/>
        </authorList>
    </citation>
    <scope>NUCLEOTIDE SEQUENCE [LARGE SCALE GENOMIC DNA]</scope>
    <source>
        <strain evidence="12 13">DM2B3-1</strain>
    </source>
</reference>
<feature type="coiled-coil region" evidence="9">
    <location>
        <begin position="395"/>
        <end position="441"/>
    </location>
</feature>
<comment type="caution">
    <text evidence="12">The sequence shown here is derived from an EMBL/GenBank/DDBJ whole genome shotgun (WGS) entry which is preliminary data.</text>
</comment>
<sequence>MRHYLPFLFFFFALFSIYGQQSYIELSPTSDEIFLNKNVYICANTCSSATINSLLTEKAFSFIPSSSIVPNFGRAGGVHWARFNVRSPSTKRWILEIDFPYIDNLQLFLVKDQTQLVDQWGPMGWQLSSDKRHINHRNYITALELQANINYTIYIRASNKVGLLKLPMTLWDEQRFYQADDQRMIAWGWFGGIMFFMSLFGLFLYLTFQDPTYLYFALYTLGFMYLMYLMEGIVRYFFPIGPDWLTGSEARPLFSILTVAALLKFSQLYLSIGSQTHPRVYVLIHYAMYATLALLISIYFYLFYHISNHLLLQIGNTLIILIVLSIVLLVIWRIIQGYKPALFYLVAILPFVVIGIGQTLLSYNMISHSTLFFEGLPFAVVCKVFVLCMGLIYRFKIYKNKNENLLHEINKEQQRTYEAILKGKEEEGKRMQEELRALEIQTLYQSERERIARDLHDNVGSQLTFIISNLDYIAHHSEHIHEKDSLKPSLEEVGNQARETMHLLRDTMWAVHKESITAEELVKRLQYYINQRFRYNEKPVCQLTFLLHKNPLLKPGDALNLFRIVQEALNNILKHAQASVIQIYVSISTTNELILQIGDNGVGFSIHASAVAQEKFGLQNMQKRAESIGARFELQSAFNQGTTVSVTMTV</sequence>
<dbReference type="Pfam" id="PF07730">
    <property type="entry name" value="HisKA_3"/>
    <property type="match status" value="1"/>
</dbReference>
<dbReference type="Gene3D" id="3.30.565.10">
    <property type="entry name" value="Histidine kinase-like ATPase, C-terminal domain"/>
    <property type="match status" value="1"/>
</dbReference>
<keyword evidence="10" id="KW-0472">Membrane</keyword>
<evidence type="ECO:0000256" key="7">
    <source>
        <dbReference type="ARBA" id="ARBA00022840"/>
    </source>
</evidence>
<evidence type="ECO:0000259" key="11">
    <source>
        <dbReference type="SMART" id="SM00387"/>
    </source>
</evidence>
<evidence type="ECO:0000313" key="13">
    <source>
        <dbReference type="Proteomes" id="UP001228581"/>
    </source>
</evidence>
<dbReference type="InterPro" id="IPR003594">
    <property type="entry name" value="HATPase_dom"/>
</dbReference>
<evidence type="ECO:0000256" key="9">
    <source>
        <dbReference type="SAM" id="Coils"/>
    </source>
</evidence>
<evidence type="ECO:0000313" key="12">
    <source>
        <dbReference type="EMBL" id="MDJ1492213.1"/>
    </source>
</evidence>
<proteinExistence type="predicted"/>
<evidence type="ECO:0000256" key="1">
    <source>
        <dbReference type="ARBA" id="ARBA00000085"/>
    </source>
</evidence>
<keyword evidence="10" id="KW-1133">Transmembrane helix</keyword>
<keyword evidence="13" id="KW-1185">Reference proteome</keyword>
<dbReference type="InterPro" id="IPR011712">
    <property type="entry name" value="Sig_transdc_His_kin_sub3_dim/P"/>
</dbReference>
<keyword evidence="7" id="KW-0067">ATP-binding</keyword>
<protein>
    <recommendedName>
        <fullName evidence="2">histidine kinase</fullName>
        <ecNumber evidence="2">2.7.13.3</ecNumber>
    </recommendedName>
</protein>
<dbReference type="PANTHER" id="PTHR24421:SF10">
    <property type="entry name" value="NITRATE_NITRITE SENSOR PROTEIN NARQ"/>
    <property type="match status" value="1"/>
</dbReference>
<keyword evidence="5" id="KW-0547">Nucleotide-binding</keyword>
<keyword evidence="10" id="KW-0812">Transmembrane</keyword>
<organism evidence="12 13">
    <name type="scientific">Xanthocytophaga flava</name>
    <dbReference type="NCBI Taxonomy" id="3048013"/>
    <lineage>
        <taxon>Bacteria</taxon>
        <taxon>Pseudomonadati</taxon>
        <taxon>Bacteroidota</taxon>
        <taxon>Cytophagia</taxon>
        <taxon>Cytophagales</taxon>
        <taxon>Rhodocytophagaceae</taxon>
        <taxon>Xanthocytophaga</taxon>
    </lineage>
</organism>
<dbReference type="SMART" id="SM00387">
    <property type="entry name" value="HATPase_c"/>
    <property type="match status" value="1"/>
</dbReference>
<dbReference type="CDD" id="cd16917">
    <property type="entry name" value="HATPase_UhpB-NarQ-NarX-like"/>
    <property type="match status" value="1"/>
</dbReference>
<dbReference type="InterPro" id="IPR011623">
    <property type="entry name" value="7TMR_DISM_rcpt_extracell_dom1"/>
</dbReference>
<accession>A0ABT7CES8</accession>
<dbReference type="Gene3D" id="2.60.40.2380">
    <property type="match status" value="1"/>
</dbReference>
<keyword evidence="6" id="KW-0418">Kinase</keyword>
<feature type="transmembrane region" description="Helical" evidence="10">
    <location>
        <begin position="310"/>
        <end position="335"/>
    </location>
</feature>
<dbReference type="InterPro" id="IPR050482">
    <property type="entry name" value="Sensor_HK_TwoCompSys"/>
</dbReference>
<name>A0ABT7CES8_9BACT</name>
<evidence type="ECO:0000256" key="6">
    <source>
        <dbReference type="ARBA" id="ARBA00022777"/>
    </source>
</evidence>
<dbReference type="SUPFAM" id="SSF55874">
    <property type="entry name" value="ATPase domain of HSP90 chaperone/DNA topoisomerase II/histidine kinase"/>
    <property type="match status" value="1"/>
</dbReference>
<evidence type="ECO:0000256" key="2">
    <source>
        <dbReference type="ARBA" id="ARBA00012438"/>
    </source>
</evidence>
<dbReference type="Pfam" id="PF07696">
    <property type="entry name" value="7TMR-DISMED2"/>
    <property type="match status" value="1"/>
</dbReference>
<keyword evidence="9" id="KW-0175">Coiled coil</keyword>
<dbReference type="RefSeq" id="WP_313992844.1">
    <property type="nucleotide sequence ID" value="NZ_JASJOT010000002.1"/>
</dbReference>
<dbReference type="Pfam" id="PF02518">
    <property type="entry name" value="HATPase_c"/>
    <property type="match status" value="1"/>
</dbReference>
<keyword evidence="4" id="KW-0808">Transferase</keyword>
<dbReference type="Proteomes" id="UP001228581">
    <property type="component" value="Unassembled WGS sequence"/>
</dbReference>
<dbReference type="InterPro" id="IPR011622">
    <property type="entry name" value="7TMR_DISM_rcpt_extracell_dom2"/>
</dbReference>
<feature type="transmembrane region" description="Helical" evidence="10">
    <location>
        <begin position="250"/>
        <end position="270"/>
    </location>
</feature>
<comment type="catalytic activity">
    <reaction evidence="1">
        <text>ATP + protein L-histidine = ADP + protein N-phospho-L-histidine.</text>
        <dbReference type="EC" id="2.7.13.3"/>
    </reaction>
</comment>
<evidence type="ECO:0000256" key="8">
    <source>
        <dbReference type="ARBA" id="ARBA00023012"/>
    </source>
</evidence>
<dbReference type="EMBL" id="JASJOT010000002">
    <property type="protein sequence ID" value="MDJ1492213.1"/>
    <property type="molecule type" value="Genomic_DNA"/>
</dbReference>
<feature type="transmembrane region" description="Helical" evidence="10">
    <location>
        <begin position="184"/>
        <end position="206"/>
    </location>
</feature>
<evidence type="ECO:0000256" key="5">
    <source>
        <dbReference type="ARBA" id="ARBA00022741"/>
    </source>
</evidence>
<keyword evidence="8" id="KW-0902">Two-component regulatory system</keyword>